<proteinExistence type="predicted"/>
<name>A0A1Z3N735_BDEBC</name>
<organism evidence="2 3">
    <name type="scientific">Bdellovibrio bacteriovorus</name>
    <dbReference type="NCBI Taxonomy" id="959"/>
    <lineage>
        <taxon>Bacteria</taxon>
        <taxon>Pseudomonadati</taxon>
        <taxon>Bdellovibrionota</taxon>
        <taxon>Bdellovibrionia</taxon>
        <taxon>Bdellovibrionales</taxon>
        <taxon>Pseudobdellovibrionaceae</taxon>
        <taxon>Bdellovibrio</taxon>
    </lineage>
</organism>
<dbReference type="AlphaFoldDB" id="A0A1Z3N735"/>
<sequence>MNAKRKIGAVIGVSFSFLFVTMGFQNCAQQTDFASLEEVTLNGGSVDGSNNSVNNKPQSDIDGAPVDAKQTLESMMSLLNLKSSDINMTLVNSEINYRRNLLVPANDLTLVNSPSIIATTSLAGVVCQQAVTKEKKGPRDIFKYLDFAKGPGTYGKMGAINTYILMIDRFWMRKPSSDELVYITQAVDEYYSTLNSTALGSAAETDKLAIFICSGMLSVPESYLL</sequence>
<dbReference type="RefSeq" id="WP_088564812.1">
    <property type="nucleotide sequence ID" value="NZ_CP020946.1"/>
</dbReference>
<keyword evidence="1" id="KW-0732">Signal</keyword>
<evidence type="ECO:0000313" key="3">
    <source>
        <dbReference type="Proteomes" id="UP000197003"/>
    </source>
</evidence>
<gene>
    <name evidence="2" type="ORF">B9G79_06590</name>
</gene>
<feature type="signal peptide" evidence="1">
    <location>
        <begin position="1"/>
        <end position="28"/>
    </location>
</feature>
<reference evidence="2 3" key="1">
    <citation type="submission" date="2017-04" db="EMBL/GenBank/DDBJ databases">
        <title>Whole genome sequence of Bdellovibrio bacteriovorus strain SSB218315.</title>
        <authorList>
            <person name="Oyedara O."/>
            <person name="Rodriguez-Perez M.A."/>
        </authorList>
    </citation>
    <scope>NUCLEOTIDE SEQUENCE [LARGE SCALE GENOMIC DNA]</scope>
    <source>
        <strain evidence="2 3">SSB218315</strain>
    </source>
</reference>
<dbReference type="Proteomes" id="UP000197003">
    <property type="component" value="Chromosome"/>
</dbReference>
<accession>A0A1Z3N735</accession>
<evidence type="ECO:0008006" key="4">
    <source>
        <dbReference type="Google" id="ProtNLM"/>
    </source>
</evidence>
<evidence type="ECO:0000256" key="1">
    <source>
        <dbReference type="SAM" id="SignalP"/>
    </source>
</evidence>
<dbReference type="EMBL" id="CP020946">
    <property type="protein sequence ID" value="ASD63257.1"/>
    <property type="molecule type" value="Genomic_DNA"/>
</dbReference>
<protein>
    <recommendedName>
        <fullName evidence="4">Lipoprotein</fullName>
    </recommendedName>
</protein>
<evidence type="ECO:0000313" key="2">
    <source>
        <dbReference type="EMBL" id="ASD63257.1"/>
    </source>
</evidence>
<feature type="chain" id="PRO_5012983872" description="Lipoprotein" evidence="1">
    <location>
        <begin position="29"/>
        <end position="225"/>
    </location>
</feature>
<dbReference type="OrthoDB" id="5291689at2"/>